<comment type="function">
    <text evidence="6">One of the early assembly proteins it binds 23S rRNA. One of the proteins that surrounds the polypeptide exit tunnel on the outside of the ribosome. Forms the main docking site for trigger factor binding to the ribosome.</text>
</comment>
<dbReference type="AlphaFoldDB" id="A0A926HUN2"/>
<evidence type="ECO:0000256" key="7">
    <source>
        <dbReference type="RuleBase" id="RU003934"/>
    </source>
</evidence>
<keyword evidence="4 6" id="KW-0689">Ribosomal protein</keyword>
<dbReference type="GO" id="GO:1990904">
    <property type="term" value="C:ribonucleoprotein complex"/>
    <property type="evidence" value="ECO:0007669"/>
    <property type="project" value="UniProtKB-KW"/>
</dbReference>
<dbReference type="GO" id="GO:0005840">
    <property type="term" value="C:ribosome"/>
    <property type="evidence" value="ECO:0007669"/>
    <property type="project" value="UniProtKB-KW"/>
</dbReference>
<sequence>MKTAYDIILKPVITEKSMQGVAEKVYTFKVHPDSNKTEIKAAVEEIFKVKVDAVNTITMKGKMKRLGVHLGRRAGYKKAIVKLSADSKPIEFFEGMM</sequence>
<evidence type="ECO:0000313" key="9">
    <source>
        <dbReference type="Proteomes" id="UP000620366"/>
    </source>
</evidence>
<dbReference type="InterPro" id="IPR012678">
    <property type="entry name" value="Ribosomal_uL23/eL15/eS24_sf"/>
</dbReference>
<dbReference type="NCBIfam" id="NF004363">
    <property type="entry name" value="PRK05738.2-4"/>
    <property type="match status" value="1"/>
</dbReference>
<dbReference type="InterPro" id="IPR012677">
    <property type="entry name" value="Nucleotide-bd_a/b_plait_sf"/>
</dbReference>
<evidence type="ECO:0000256" key="3">
    <source>
        <dbReference type="ARBA" id="ARBA00022884"/>
    </source>
</evidence>
<name>A0A926HUN2_9FIRM</name>
<gene>
    <name evidence="6 8" type="primary">rplW</name>
    <name evidence="8" type="ORF">H8695_10385</name>
</gene>
<dbReference type="InterPro" id="IPR013025">
    <property type="entry name" value="Ribosomal_uL23-like"/>
</dbReference>
<dbReference type="Proteomes" id="UP000620366">
    <property type="component" value="Unassembled WGS sequence"/>
</dbReference>
<comment type="subunit">
    <text evidence="6">Part of the 50S ribosomal subunit. Contacts protein L29, and trigger factor when it is bound to the ribosome.</text>
</comment>
<dbReference type="InterPro" id="IPR001014">
    <property type="entry name" value="Ribosomal_uL23_CS"/>
</dbReference>
<evidence type="ECO:0000256" key="5">
    <source>
        <dbReference type="ARBA" id="ARBA00023274"/>
    </source>
</evidence>
<dbReference type="EMBL" id="JACRSP010000005">
    <property type="protein sequence ID" value="MBC8537094.1"/>
    <property type="molecule type" value="Genomic_DNA"/>
</dbReference>
<dbReference type="PANTHER" id="PTHR11620">
    <property type="entry name" value="60S RIBOSOMAL PROTEIN L23A"/>
    <property type="match status" value="1"/>
</dbReference>
<dbReference type="Pfam" id="PF00276">
    <property type="entry name" value="Ribosomal_L23"/>
    <property type="match status" value="1"/>
</dbReference>
<evidence type="ECO:0000313" key="8">
    <source>
        <dbReference type="EMBL" id="MBC8537094.1"/>
    </source>
</evidence>
<evidence type="ECO:0000256" key="4">
    <source>
        <dbReference type="ARBA" id="ARBA00022980"/>
    </source>
</evidence>
<reference evidence="8" key="1">
    <citation type="submission" date="2020-08" db="EMBL/GenBank/DDBJ databases">
        <title>Genome public.</title>
        <authorList>
            <person name="Liu C."/>
            <person name="Sun Q."/>
        </authorList>
    </citation>
    <scope>NUCLEOTIDE SEQUENCE</scope>
    <source>
        <strain evidence="8">BX7</strain>
    </source>
</reference>
<dbReference type="GO" id="GO:0003735">
    <property type="term" value="F:structural constituent of ribosome"/>
    <property type="evidence" value="ECO:0007669"/>
    <property type="project" value="InterPro"/>
</dbReference>
<dbReference type="GO" id="GO:0006412">
    <property type="term" value="P:translation"/>
    <property type="evidence" value="ECO:0007669"/>
    <property type="project" value="UniProtKB-UniRule"/>
</dbReference>
<proteinExistence type="inferred from homology"/>
<accession>A0A926HUN2</accession>
<evidence type="ECO:0000256" key="6">
    <source>
        <dbReference type="HAMAP-Rule" id="MF_01369"/>
    </source>
</evidence>
<comment type="caution">
    <text evidence="8">The sequence shown here is derived from an EMBL/GenBank/DDBJ whole genome shotgun (WGS) entry which is preliminary data.</text>
</comment>
<dbReference type="PROSITE" id="PS00050">
    <property type="entry name" value="RIBOSOMAL_L23"/>
    <property type="match status" value="1"/>
</dbReference>
<dbReference type="GO" id="GO:0019843">
    <property type="term" value="F:rRNA binding"/>
    <property type="evidence" value="ECO:0007669"/>
    <property type="project" value="UniProtKB-UniRule"/>
</dbReference>
<dbReference type="SUPFAM" id="SSF54189">
    <property type="entry name" value="Ribosomal proteins S24e, L23 and L15e"/>
    <property type="match status" value="1"/>
</dbReference>
<comment type="similarity">
    <text evidence="1 6 7">Belongs to the universal ribosomal protein uL23 family.</text>
</comment>
<dbReference type="Gene3D" id="3.30.70.330">
    <property type="match status" value="1"/>
</dbReference>
<evidence type="ECO:0000256" key="1">
    <source>
        <dbReference type="ARBA" id="ARBA00006700"/>
    </source>
</evidence>
<keyword evidence="2 6" id="KW-0699">rRNA-binding</keyword>
<organism evidence="8 9">
    <name type="scientific">Feifania hominis</name>
    <dbReference type="NCBI Taxonomy" id="2763660"/>
    <lineage>
        <taxon>Bacteria</taxon>
        <taxon>Bacillati</taxon>
        <taxon>Bacillota</taxon>
        <taxon>Clostridia</taxon>
        <taxon>Eubacteriales</taxon>
        <taxon>Feifaniaceae</taxon>
        <taxon>Feifania</taxon>
    </lineage>
</organism>
<dbReference type="FunFam" id="3.30.70.330:FF:000001">
    <property type="entry name" value="50S ribosomal protein L23"/>
    <property type="match status" value="1"/>
</dbReference>
<keyword evidence="9" id="KW-1185">Reference proteome</keyword>
<keyword evidence="5 6" id="KW-0687">Ribonucleoprotein</keyword>
<evidence type="ECO:0000256" key="2">
    <source>
        <dbReference type="ARBA" id="ARBA00022730"/>
    </source>
</evidence>
<keyword evidence="3 6" id="KW-0694">RNA-binding</keyword>
<dbReference type="RefSeq" id="WP_249301357.1">
    <property type="nucleotide sequence ID" value="NZ_JACRSP010000005.1"/>
</dbReference>
<dbReference type="HAMAP" id="MF_01369_B">
    <property type="entry name" value="Ribosomal_uL23_B"/>
    <property type="match status" value="1"/>
</dbReference>
<protein>
    <recommendedName>
        <fullName evidence="6">Large ribosomal subunit protein uL23</fullName>
    </recommendedName>
</protein>